<dbReference type="Proteomes" id="UP001152622">
    <property type="component" value="Chromosome 1"/>
</dbReference>
<protein>
    <submittedName>
        <fullName evidence="1">Uncharacterized protein</fullName>
    </submittedName>
</protein>
<dbReference type="AlphaFoldDB" id="A0A9Q1GBY0"/>
<dbReference type="SUPFAM" id="SSF56672">
    <property type="entry name" value="DNA/RNA polymerases"/>
    <property type="match status" value="1"/>
</dbReference>
<name>A0A9Q1GBY0_SYNKA</name>
<dbReference type="EMBL" id="JAINUF010000001">
    <property type="protein sequence ID" value="KAJ8381364.1"/>
    <property type="molecule type" value="Genomic_DNA"/>
</dbReference>
<comment type="caution">
    <text evidence="1">The sequence shown here is derived from an EMBL/GenBank/DDBJ whole genome shotgun (WGS) entry which is preliminary data.</text>
</comment>
<proteinExistence type="predicted"/>
<evidence type="ECO:0000313" key="2">
    <source>
        <dbReference type="Proteomes" id="UP001152622"/>
    </source>
</evidence>
<dbReference type="InterPro" id="IPR043502">
    <property type="entry name" value="DNA/RNA_pol_sf"/>
</dbReference>
<dbReference type="PANTHER" id="PTHR37984:SF7">
    <property type="entry name" value="INTEGRASE CATALYTIC DOMAIN-CONTAINING PROTEIN"/>
    <property type="match status" value="1"/>
</dbReference>
<gene>
    <name evidence="1" type="ORF">SKAU_G00021420</name>
</gene>
<reference evidence="1" key="1">
    <citation type="journal article" date="2023" name="Science">
        <title>Genome structures resolve the early diversification of teleost fishes.</title>
        <authorList>
            <person name="Parey E."/>
            <person name="Louis A."/>
            <person name="Montfort J."/>
            <person name="Bouchez O."/>
            <person name="Roques C."/>
            <person name="Iampietro C."/>
            <person name="Lluch J."/>
            <person name="Castinel A."/>
            <person name="Donnadieu C."/>
            <person name="Desvignes T."/>
            <person name="Floi Bucao C."/>
            <person name="Jouanno E."/>
            <person name="Wen M."/>
            <person name="Mejri S."/>
            <person name="Dirks R."/>
            <person name="Jansen H."/>
            <person name="Henkel C."/>
            <person name="Chen W.J."/>
            <person name="Zahm M."/>
            <person name="Cabau C."/>
            <person name="Klopp C."/>
            <person name="Thompson A.W."/>
            <person name="Robinson-Rechavi M."/>
            <person name="Braasch I."/>
            <person name="Lecointre G."/>
            <person name="Bobe J."/>
            <person name="Postlethwait J.H."/>
            <person name="Berthelot C."/>
            <person name="Roest Crollius H."/>
            <person name="Guiguen Y."/>
        </authorList>
    </citation>
    <scope>NUCLEOTIDE SEQUENCE</scope>
    <source>
        <strain evidence="1">WJC10195</strain>
    </source>
</reference>
<dbReference type="PANTHER" id="PTHR37984">
    <property type="entry name" value="PROTEIN CBG26694"/>
    <property type="match status" value="1"/>
</dbReference>
<dbReference type="Gene3D" id="3.10.10.10">
    <property type="entry name" value="HIV Type 1 Reverse Transcriptase, subunit A, domain 1"/>
    <property type="match status" value="1"/>
</dbReference>
<evidence type="ECO:0000313" key="1">
    <source>
        <dbReference type="EMBL" id="KAJ8381364.1"/>
    </source>
</evidence>
<accession>A0A9Q1GBY0</accession>
<dbReference type="InterPro" id="IPR050951">
    <property type="entry name" value="Retrovirus_Pol_polyprotein"/>
</dbReference>
<keyword evidence="2" id="KW-1185">Reference proteome</keyword>
<organism evidence="1 2">
    <name type="scientific">Synaphobranchus kaupii</name>
    <name type="common">Kaup's arrowtooth eel</name>
    <dbReference type="NCBI Taxonomy" id="118154"/>
    <lineage>
        <taxon>Eukaryota</taxon>
        <taxon>Metazoa</taxon>
        <taxon>Chordata</taxon>
        <taxon>Craniata</taxon>
        <taxon>Vertebrata</taxon>
        <taxon>Euteleostomi</taxon>
        <taxon>Actinopterygii</taxon>
        <taxon>Neopterygii</taxon>
        <taxon>Teleostei</taxon>
        <taxon>Anguilliformes</taxon>
        <taxon>Synaphobranchidae</taxon>
        <taxon>Synaphobranchus</taxon>
    </lineage>
</organism>
<dbReference type="OrthoDB" id="775972at2759"/>
<sequence>MLESRSQNPYVSFRAELQDKLRDTLDDLVQHGVISKVTKPTAWVNILVITEKRNGTLRVCLEYQDPNKAVKRQHFTIPTPEDVQCRLADDMIIAAATKEEHDNILKLVMDSLRMQRKLQSANRFF</sequence>